<reference evidence="1" key="1">
    <citation type="submission" date="2024-01" db="EMBL/GenBank/DDBJ databases">
        <title>The diversity of rhizobia nodulating Mimosa spp. in eleven states of Brazil covering several biomes is determined by host plant, location, and edaphic factors.</title>
        <authorList>
            <person name="Rouws L."/>
            <person name="Barauna A."/>
            <person name="Beukes C."/>
            <person name="De Faria S.M."/>
            <person name="Gross E."/>
            <person name="Dos Reis Junior F.B."/>
            <person name="Simon M."/>
            <person name="Maluk M."/>
            <person name="Odee D.W."/>
            <person name="Kenicer G."/>
            <person name="Young J.P.W."/>
            <person name="Reis V.M."/>
            <person name="Zilli J."/>
            <person name="James E.K."/>
        </authorList>
    </citation>
    <scope>NUCLEOTIDE SEQUENCE</scope>
    <source>
        <strain evidence="1">JPY452</strain>
    </source>
</reference>
<comment type="caution">
    <text evidence="1">The sequence shown here is derived from an EMBL/GenBank/DDBJ whole genome shotgun (WGS) entry which is preliminary data.</text>
</comment>
<evidence type="ECO:0000313" key="1">
    <source>
        <dbReference type="EMBL" id="MEM5400840.1"/>
    </source>
</evidence>
<evidence type="ECO:0000313" key="2">
    <source>
        <dbReference type="Proteomes" id="UP001392318"/>
    </source>
</evidence>
<proteinExistence type="predicted"/>
<gene>
    <name evidence="1" type="ORF">VSR83_12175</name>
</gene>
<dbReference type="Proteomes" id="UP001392318">
    <property type="component" value="Unassembled WGS sequence"/>
</dbReference>
<protein>
    <submittedName>
        <fullName evidence="1">Uncharacterized protein</fullName>
    </submittedName>
</protein>
<dbReference type="EMBL" id="JAYMRU010000007">
    <property type="protein sequence ID" value="MEM5400840.1"/>
    <property type="molecule type" value="Genomic_DNA"/>
</dbReference>
<accession>A0ACC6RGP2</accession>
<keyword evidence="2" id="KW-1185">Reference proteome</keyword>
<name>A0ACC6RGP2_9BURK</name>
<sequence length="63" mass="7093">MTRVYTFSAMGAEVDTFSAPDWVDPAAILDVKAALFQLNWKGSYVPESTYSLDRVYFMTDFVG</sequence>
<organism evidence="1 2">
    <name type="scientific">Paraburkholderia unamae</name>
    <dbReference type="NCBI Taxonomy" id="219649"/>
    <lineage>
        <taxon>Bacteria</taxon>
        <taxon>Pseudomonadati</taxon>
        <taxon>Pseudomonadota</taxon>
        <taxon>Betaproteobacteria</taxon>
        <taxon>Burkholderiales</taxon>
        <taxon>Burkholderiaceae</taxon>
        <taxon>Paraburkholderia</taxon>
    </lineage>
</organism>